<gene>
    <name evidence="3" type="ORF">BCR33DRAFT_711744</name>
</gene>
<feature type="signal peptide" evidence="2">
    <location>
        <begin position="1"/>
        <end position="22"/>
    </location>
</feature>
<keyword evidence="2" id="KW-0732">Signal</keyword>
<proteinExistence type="predicted"/>
<feature type="compositionally biased region" description="Low complexity" evidence="1">
    <location>
        <begin position="130"/>
        <end position="162"/>
    </location>
</feature>
<dbReference type="InterPro" id="IPR036779">
    <property type="entry name" value="LysM_dom_sf"/>
</dbReference>
<accession>A0A1Y2CZD7</accession>
<name>A0A1Y2CZD7_9FUNG</name>
<feature type="chain" id="PRO_5012779235" description="LysM domain-containing protein" evidence="2">
    <location>
        <begin position="23"/>
        <end position="374"/>
    </location>
</feature>
<comment type="caution">
    <text evidence="3">The sequence shown here is derived from an EMBL/GenBank/DDBJ whole genome shotgun (WGS) entry which is preliminary data.</text>
</comment>
<organism evidence="3 4">
    <name type="scientific">Rhizoclosmatium globosum</name>
    <dbReference type="NCBI Taxonomy" id="329046"/>
    <lineage>
        <taxon>Eukaryota</taxon>
        <taxon>Fungi</taxon>
        <taxon>Fungi incertae sedis</taxon>
        <taxon>Chytridiomycota</taxon>
        <taxon>Chytridiomycota incertae sedis</taxon>
        <taxon>Chytridiomycetes</taxon>
        <taxon>Chytridiales</taxon>
        <taxon>Chytriomycetaceae</taxon>
        <taxon>Rhizoclosmatium</taxon>
    </lineage>
</organism>
<evidence type="ECO:0000256" key="1">
    <source>
        <dbReference type="SAM" id="MobiDB-lite"/>
    </source>
</evidence>
<dbReference type="Gene3D" id="3.10.350.10">
    <property type="entry name" value="LysM domain"/>
    <property type="match status" value="1"/>
</dbReference>
<reference evidence="3 4" key="1">
    <citation type="submission" date="2016-07" db="EMBL/GenBank/DDBJ databases">
        <title>Pervasive Adenine N6-methylation of Active Genes in Fungi.</title>
        <authorList>
            <consortium name="DOE Joint Genome Institute"/>
            <person name="Mondo S.J."/>
            <person name="Dannebaum R.O."/>
            <person name="Kuo R.C."/>
            <person name="Labutti K."/>
            <person name="Haridas S."/>
            <person name="Kuo A."/>
            <person name="Salamov A."/>
            <person name="Ahrendt S.R."/>
            <person name="Lipzen A."/>
            <person name="Sullivan W."/>
            <person name="Andreopoulos W.B."/>
            <person name="Clum A."/>
            <person name="Lindquist E."/>
            <person name="Daum C."/>
            <person name="Ramamoorthy G.K."/>
            <person name="Gryganskyi A."/>
            <person name="Culley D."/>
            <person name="Magnuson J.K."/>
            <person name="James T.Y."/>
            <person name="O'Malley M.A."/>
            <person name="Stajich J.E."/>
            <person name="Spatafora J.W."/>
            <person name="Visel A."/>
            <person name="Grigoriev I.V."/>
        </authorList>
    </citation>
    <scope>NUCLEOTIDE SEQUENCE [LARGE SCALE GENOMIC DNA]</scope>
    <source>
        <strain evidence="3 4">JEL800</strain>
    </source>
</reference>
<dbReference type="EMBL" id="MCGO01000003">
    <property type="protein sequence ID" value="ORY52422.1"/>
    <property type="molecule type" value="Genomic_DNA"/>
</dbReference>
<evidence type="ECO:0000313" key="3">
    <source>
        <dbReference type="EMBL" id="ORY52422.1"/>
    </source>
</evidence>
<sequence>MSSSSALLRLALVALLSCEAHALVLSGRNGNLNPNIVDQKSLAAVQNCAGTFQVGTYDAQTKAKLPMTCSAIQSATGMSVAELVRLNPGLDCSVPVAFNTFLCVDNPDADAGTSDSNNNNGPSASVSGLPSATIPTSASSTSSTSTSTSSSTSTSTFSSSSTTAAAAAPPTTATSNVPAPAPTATSVVPPKVVAPSPTAQTTQVVITTTSIVPPVVVAPSPSSTTAIVVPPAAATTTSAAVAVPEGHPDIPFNTGASPGSGGLYVVSWNWFNGGTTDCDASLTADDLNNGLYAGAQNVPELCGKTATFTYKGNSVTIKYAWMTGGGTLYHELSPKAFAVLYGMPNAAIGSDVSAFKLVIQDPGRLKDVACTGSC</sequence>
<feature type="region of interest" description="Disordered" evidence="1">
    <location>
        <begin position="111"/>
        <end position="162"/>
    </location>
</feature>
<keyword evidence="4" id="KW-1185">Reference proteome</keyword>
<evidence type="ECO:0000313" key="4">
    <source>
        <dbReference type="Proteomes" id="UP000193642"/>
    </source>
</evidence>
<dbReference type="Proteomes" id="UP000193642">
    <property type="component" value="Unassembled WGS sequence"/>
</dbReference>
<feature type="compositionally biased region" description="Polar residues" evidence="1">
    <location>
        <begin position="113"/>
        <end position="128"/>
    </location>
</feature>
<protein>
    <recommendedName>
        <fullName evidence="5">LysM domain-containing protein</fullName>
    </recommendedName>
</protein>
<evidence type="ECO:0000256" key="2">
    <source>
        <dbReference type="SAM" id="SignalP"/>
    </source>
</evidence>
<dbReference type="OrthoDB" id="5985073at2759"/>
<evidence type="ECO:0008006" key="5">
    <source>
        <dbReference type="Google" id="ProtNLM"/>
    </source>
</evidence>
<dbReference type="AlphaFoldDB" id="A0A1Y2CZD7"/>